<accession>A0A846WVS6</accession>
<keyword evidence="2" id="KW-0472">Membrane</keyword>
<evidence type="ECO:0000256" key="1">
    <source>
        <dbReference type="SAM" id="MobiDB-lite"/>
    </source>
</evidence>
<evidence type="ECO:0000256" key="2">
    <source>
        <dbReference type="SAM" id="Phobius"/>
    </source>
</evidence>
<feature type="region of interest" description="Disordered" evidence="1">
    <location>
        <begin position="25"/>
        <end position="52"/>
    </location>
</feature>
<feature type="transmembrane region" description="Helical" evidence="2">
    <location>
        <begin position="209"/>
        <end position="228"/>
    </location>
</feature>
<keyword evidence="4" id="KW-1185">Reference proteome</keyword>
<feature type="compositionally biased region" description="Low complexity" evidence="1">
    <location>
        <begin position="74"/>
        <end position="113"/>
    </location>
</feature>
<evidence type="ECO:0000313" key="4">
    <source>
        <dbReference type="Proteomes" id="UP000582646"/>
    </source>
</evidence>
<dbReference type="InterPro" id="IPR024399">
    <property type="entry name" value="DUF2628"/>
</dbReference>
<sequence length="250" mass="27486">MSDFRFIWLRLAARQSFFFRRRGEPRRVDSPGYRAPPGSGRVRRCAQSEQRPFRTDYAAAVTENSVPPQHPHDPAAAAQPYPGQQQPYPGAQQPFAGQPQFPGQQQPAPTPGFGPDGAVPERWRSRFEFFGRYGQPASSPEATAAFKALPFGTRFRLGFNGPAFFFGPIYYAIKGPWRKGLSLLGGVVVLSVIVGIIEFALGITIPSGAFGAAVGVIYSTTANWAYFLHVTRGSTSWNPFEGMPMVRKKA</sequence>
<proteinExistence type="predicted"/>
<gene>
    <name evidence="3" type="ORF">HF999_01855</name>
</gene>
<dbReference type="Pfam" id="PF10947">
    <property type="entry name" value="DUF2628"/>
    <property type="match status" value="1"/>
</dbReference>
<name>A0A846WVS6_9ACTN</name>
<dbReference type="EMBL" id="JAAXOQ010000002">
    <property type="protein sequence ID" value="NKY17123.1"/>
    <property type="molecule type" value="Genomic_DNA"/>
</dbReference>
<dbReference type="Proteomes" id="UP000582646">
    <property type="component" value="Unassembled WGS sequence"/>
</dbReference>
<keyword evidence="2" id="KW-0812">Transmembrane</keyword>
<dbReference type="AlphaFoldDB" id="A0A846WVS6"/>
<feature type="transmembrane region" description="Helical" evidence="2">
    <location>
        <begin position="181"/>
        <end position="203"/>
    </location>
</feature>
<evidence type="ECO:0000313" key="3">
    <source>
        <dbReference type="EMBL" id="NKY17123.1"/>
    </source>
</evidence>
<comment type="caution">
    <text evidence="3">The sequence shown here is derived from an EMBL/GenBank/DDBJ whole genome shotgun (WGS) entry which is preliminary data.</text>
</comment>
<organism evidence="3 4">
    <name type="scientific">Tsukamurella spumae</name>
    <dbReference type="NCBI Taxonomy" id="44753"/>
    <lineage>
        <taxon>Bacteria</taxon>
        <taxon>Bacillati</taxon>
        <taxon>Actinomycetota</taxon>
        <taxon>Actinomycetes</taxon>
        <taxon>Mycobacteriales</taxon>
        <taxon>Tsukamurellaceae</taxon>
        <taxon>Tsukamurella</taxon>
    </lineage>
</organism>
<reference evidence="3 4" key="1">
    <citation type="submission" date="2020-04" db="EMBL/GenBank/DDBJ databases">
        <title>MicrobeNet Type strains.</title>
        <authorList>
            <person name="Nicholson A.C."/>
        </authorList>
    </citation>
    <scope>NUCLEOTIDE SEQUENCE [LARGE SCALE GENOMIC DNA]</scope>
    <source>
        <strain evidence="3 4">DSM 44113</strain>
    </source>
</reference>
<feature type="region of interest" description="Disordered" evidence="1">
    <location>
        <begin position="64"/>
        <end position="117"/>
    </location>
</feature>
<keyword evidence="2" id="KW-1133">Transmembrane helix</keyword>
<protein>
    <submittedName>
        <fullName evidence="3">DUF2628 domain-containing protein</fullName>
    </submittedName>
</protein>